<dbReference type="GO" id="GO:0016747">
    <property type="term" value="F:acyltransferase activity, transferring groups other than amino-acyl groups"/>
    <property type="evidence" value="ECO:0007669"/>
    <property type="project" value="InterPro"/>
</dbReference>
<sequence>MIRPAKRTDAKQLAPLLSIILRDIELPVFAQFNDEALNNKLIPIIEGTESRYSYTNFHVYEREEEILGFLCGYSGGALAQLDAHFKPFLASFNLSETQRLFEDVETVAGEWYIDSLVTAPTARGLGIGTQLLSYANVAAKAAGETQVALNCDQQNPQARALYERLGFKTKGTLMIGDHTYNRMFRLLPLRDDK</sequence>
<name>W7CZH1_9LIST</name>
<dbReference type="STRING" id="1265861.BCAMP_04075"/>
<protein>
    <submittedName>
        <fullName evidence="4">GNAT family acetyltransferase</fullName>
    </submittedName>
</protein>
<keyword evidence="5" id="KW-1185">Reference proteome</keyword>
<organism evidence="4 5">
    <name type="scientific">Brochothrix campestris FSL F6-1037</name>
    <dbReference type="NCBI Taxonomy" id="1265861"/>
    <lineage>
        <taxon>Bacteria</taxon>
        <taxon>Bacillati</taxon>
        <taxon>Bacillota</taxon>
        <taxon>Bacilli</taxon>
        <taxon>Bacillales</taxon>
        <taxon>Listeriaceae</taxon>
        <taxon>Brochothrix</taxon>
    </lineage>
</organism>
<dbReference type="AlphaFoldDB" id="W7CZH1"/>
<dbReference type="SUPFAM" id="SSF55729">
    <property type="entry name" value="Acyl-CoA N-acyltransferases (Nat)"/>
    <property type="match status" value="1"/>
</dbReference>
<dbReference type="CDD" id="cd04301">
    <property type="entry name" value="NAT_SF"/>
    <property type="match status" value="1"/>
</dbReference>
<dbReference type="Proteomes" id="UP000019243">
    <property type="component" value="Unassembled WGS sequence"/>
</dbReference>
<dbReference type="EMBL" id="AODH01000013">
    <property type="protein sequence ID" value="EUJ41161.1"/>
    <property type="molecule type" value="Genomic_DNA"/>
</dbReference>
<evidence type="ECO:0000256" key="1">
    <source>
        <dbReference type="ARBA" id="ARBA00022679"/>
    </source>
</evidence>
<dbReference type="InterPro" id="IPR050832">
    <property type="entry name" value="Bact_Acetyltransf"/>
</dbReference>
<comment type="caution">
    <text evidence="4">The sequence shown here is derived from an EMBL/GenBank/DDBJ whole genome shotgun (WGS) entry which is preliminary data.</text>
</comment>
<keyword evidence="2" id="KW-0012">Acyltransferase</keyword>
<evidence type="ECO:0000256" key="2">
    <source>
        <dbReference type="ARBA" id="ARBA00023315"/>
    </source>
</evidence>
<accession>W7CZH1</accession>
<dbReference type="RefSeq" id="WP_035313763.1">
    <property type="nucleotide sequence ID" value="NZ_AODH01000013.1"/>
</dbReference>
<keyword evidence="1 4" id="KW-0808">Transferase</keyword>
<dbReference type="PANTHER" id="PTHR43877">
    <property type="entry name" value="AMINOALKYLPHOSPHONATE N-ACETYLTRANSFERASE-RELATED-RELATED"/>
    <property type="match status" value="1"/>
</dbReference>
<dbReference type="Pfam" id="PF00583">
    <property type="entry name" value="Acetyltransf_1"/>
    <property type="match status" value="1"/>
</dbReference>
<dbReference type="PROSITE" id="PS51186">
    <property type="entry name" value="GNAT"/>
    <property type="match status" value="1"/>
</dbReference>
<dbReference type="Gene3D" id="3.40.630.30">
    <property type="match status" value="1"/>
</dbReference>
<evidence type="ECO:0000313" key="4">
    <source>
        <dbReference type="EMBL" id="EUJ41161.1"/>
    </source>
</evidence>
<evidence type="ECO:0000313" key="5">
    <source>
        <dbReference type="Proteomes" id="UP000019243"/>
    </source>
</evidence>
<dbReference type="PANTHER" id="PTHR43877:SF2">
    <property type="entry name" value="AMINOALKYLPHOSPHONATE N-ACETYLTRANSFERASE-RELATED"/>
    <property type="match status" value="1"/>
</dbReference>
<dbReference type="InterPro" id="IPR000182">
    <property type="entry name" value="GNAT_dom"/>
</dbReference>
<dbReference type="InterPro" id="IPR016181">
    <property type="entry name" value="Acyl_CoA_acyltransferase"/>
</dbReference>
<proteinExistence type="predicted"/>
<feature type="domain" description="N-acetyltransferase" evidence="3">
    <location>
        <begin position="1"/>
        <end position="188"/>
    </location>
</feature>
<gene>
    <name evidence="4" type="ORF">BCAMP_04075</name>
</gene>
<reference evidence="4 5" key="1">
    <citation type="submission" date="2012-12" db="EMBL/GenBank/DDBJ databases">
        <title>Novel taxa of Listeriaceae from agricultural environments in the United States.</title>
        <authorList>
            <person name="den Bakker H.C."/>
            <person name="Allred A."/>
            <person name="Warchocki S."/>
            <person name="Wright E.M."/>
            <person name="Burrell A."/>
            <person name="Nightingale K.K."/>
            <person name="Kephart D."/>
            <person name="Wiedmann M."/>
        </authorList>
    </citation>
    <scope>NUCLEOTIDE SEQUENCE [LARGE SCALE GENOMIC DNA]</scope>
    <source>
        <strain evidence="4 5">FSL F6-1037</strain>
    </source>
</reference>
<evidence type="ECO:0000259" key="3">
    <source>
        <dbReference type="PROSITE" id="PS51186"/>
    </source>
</evidence>